<feature type="transmembrane region" description="Helical" evidence="1">
    <location>
        <begin position="47"/>
        <end position="64"/>
    </location>
</feature>
<dbReference type="InterPro" id="IPR050879">
    <property type="entry name" value="Acyltransferase_3"/>
</dbReference>
<reference evidence="4" key="1">
    <citation type="journal article" date="2019" name="Int. J. Syst. Evol. Microbiol.">
        <title>The Global Catalogue of Microorganisms (GCM) 10K type strain sequencing project: providing services to taxonomists for standard genome sequencing and annotation.</title>
        <authorList>
            <consortium name="The Broad Institute Genomics Platform"/>
            <consortium name="The Broad Institute Genome Sequencing Center for Infectious Disease"/>
            <person name="Wu L."/>
            <person name="Ma J."/>
        </authorList>
    </citation>
    <scope>NUCLEOTIDE SEQUENCE [LARGE SCALE GENOMIC DNA]</scope>
    <source>
        <strain evidence="4">JCM 19635</strain>
    </source>
</reference>
<feature type="transmembrane region" description="Helical" evidence="1">
    <location>
        <begin position="244"/>
        <end position="264"/>
    </location>
</feature>
<evidence type="ECO:0000259" key="2">
    <source>
        <dbReference type="Pfam" id="PF01757"/>
    </source>
</evidence>
<dbReference type="Proteomes" id="UP001596513">
    <property type="component" value="Unassembled WGS sequence"/>
</dbReference>
<dbReference type="InterPro" id="IPR002656">
    <property type="entry name" value="Acyl_transf_3_dom"/>
</dbReference>
<feature type="transmembrane region" description="Helical" evidence="1">
    <location>
        <begin position="276"/>
        <end position="297"/>
    </location>
</feature>
<keyword evidence="3" id="KW-0012">Acyltransferase</keyword>
<dbReference type="EMBL" id="JBHTEK010000001">
    <property type="protein sequence ID" value="MFC7669770.1"/>
    <property type="molecule type" value="Genomic_DNA"/>
</dbReference>
<evidence type="ECO:0000313" key="4">
    <source>
        <dbReference type="Proteomes" id="UP001596513"/>
    </source>
</evidence>
<feature type="transmembrane region" description="Helical" evidence="1">
    <location>
        <begin position="84"/>
        <end position="103"/>
    </location>
</feature>
<sequence>MTATPAPAPERQAFISFARGLSMFSIVLYHFLLYVPLPPLLAKANQIGGAGIYIFLFASSYGLYYSRISSWKSFYLSRFKKVLFPYYIGITVIFIVNQFLALYPEGWPAYLSHLFLYKMFYGPYMESFGPHFWFISTIVQFYLLWPLLRALDQRLPTPTLLAVCLAVSLLYSVLVFRLGVQQERIWCSSVIQYFWILALGMAAARHNWIPRILQVGLLRHAVLLVVGLGMSVLVSVVFGPEANIFNDYFMFIGYFSGCVLLFLVGQQLSFIVRSMLWLNTFSYSLYIIHLFIFILYLKALAKTSISLMEVPVVMALCIVLALLFDKLVSQLTDISFGRTQPVLRT</sequence>
<keyword evidence="1" id="KW-0472">Membrane</keyword>
<keyword evidence="1" id="KW-1133">Transmembrane helix</keyword>
<proteinExistence type="predicted"/>
<dbReference type="PANTHER" id="PTHR23028">
    <property type="entry name" value="ACETYLTRANSFERASE"/>
    <property type="match status" value="1"/>
</dbReference>
<feature type="transmembrane region" description="Helical" evidence="1">
    <location>
        <begin position="12"/>
        <end position="35"/>
    </location>
</feature>
<keyword evidence="4" id="KW-1185">Reference proteome</keyword>
<feature type="transmembrane region" description="Helical" evidence="1">
    <location>
        <begin position="128"/>
        <end position="148"/>
    </location>
</feature>
<dbReference type="PANTHER" id="PTHR23028:SF53">
    <property type="entry name" value="ACYL_TRANSF_3 DOMAIN-CONTAINING PROTEIN"/>
    <property type="match status" value="1"/>
</dbReference>
<dbReference type="Pfam" id="PF01757">
    <property type="entry name" value="Acyl_transf_3"/>
    <property type="match status" value="1"/>
</dbReference>
<feature type="transmembrane region" description="Helical" evidence="1">
    <location>
        <begin position="185"/>
        <end position="204"/>
    </location>
</feature>
<accession>A0ABW2U8F3</accession>
<evidence type="ECO:0000313" key="3">
    <source>
        <dbReference type="EMBL" id="MFC7669770.1"/>
    </source>
</evidence>
<feature type="domain" description="Acyltransferase 3" evidence="2">
    <location>
        <begin position="14"/>
        <end position="324"/>
    </location>
</feature>
<keyword evidence="3" id="KW-0808">Transferase</keyword>
<feature type="transmembrane region" description="Helical" evidence="1">
    <location>
        <begin position="303"/>
        <end position="324"/>
    </location>
</feature>
<feature type="transmembrane region" description="Helical" evidence="1">
    <location>
        <begin position="216"/>
        <end position="238"/>
    </location>
</feature>
<feature type="transmembrane region" description="Helical" evidence="1">
    <location>
        <begin position="160"/>
        <end position="179"/>
    </location>
</feature>
<keyword evidence="1" id="KW-0812">Transmembrane</keyword>
<dbReference type="GO" id="GO:0016746">
    <property type="term" value="F:acyltransferase activity"/>
    <property type="evidence" value="ECO:0007669"/>
    <property type="project" value="UniProtKB-KW"/>
</dbReference>
<evidence type="ECO:0000256" key="1">
    <source>
        <dbReference type="SAM" id="Phobius"/>
    </source>
</evidence>
<organism evidence="3 4">
    <name type="scientific">Hymenobacter humi</name>
    <dbReference type="NCBI Taxonomy" id="1411620"/>
    <lineage>
        <taxon>Bacteria</taxon>
        <taxon>Pseudomonadati</taxon>
        <taxon>Bacteroidota</taxon>
        <taxon>Cytophagia</taxon>
        <taxon>Cytophagales</taxon>
        <taxon>Hymenobacteraceae</taxon>
        <taxon>Hymenobacter</taxon>
    </lineage>
</organism>
<gene>
    <name evidence="3" type="ORF">ACFQT0_22160</name>
</gene>
<name>A0ABW2U8F3_9BACT</name>
<protein>
    <submittedName>
        <fullName evidence="3">Acyltransferase family protein</fullName>
    </submittedName>
</protein>
<dbReference type="RefSeq" id="WP_380205249.1">
    <property type="nucleotide sequence ID" value="NZ_JBHTEK010000001.1"/>
</dbReference>
<comment type="caution">
    <text evidence="3">The sequence shown here is derived from an EMBL/GenBank/DDBJ whole genome shotgun (WGS) entry which is preliminary data.</text>
</comment>